<dbReference type="GO" id="GO:0005840">
    <property type="term" value="C:ribosome"/>
    <property type="evidence" value="ECO:0007669"/>
    <property type="project" value="UniProtKB-KW"/>
</dbReference>
<evidence type="ECO:0000256" key="3">
    <source>
        <dbReference type="ARBA" id="ARBA00022679"/>
    </source>
</evidence>
<comment type="similarity">
    <text evidence="1 5">Belongs to the acetyltransferase family. RimI subfamily.</text>
</comment>
<evidence type="ECO:0000313" key="7">
    <source>
        <dbReference type="EMBL" id="MBC3919478.1"/>
    </source>
</evidence>
<dbReference type="EMBL" id="JACOGF010000010">
    <property type="protein sequence ID" value="MBC3919478.1"/>
    <property type="molecule type" value="Genomic_DNA"/>
</dbReference>
<dbReference type="Gene3D" id="3.40.630.30">
    <property type="match status" value="1"/>
</dbReference>
<evidence type="ECO:0000256" key="1">
    <source>
        <dbReference type="ARBA" id="ARBA00005395"/>
    </source>
</evidence>
<feature type="domain" description="N-acetyltransferase" evidence="6">
    <location>
        <begin position="7"/>
        <end position="163"/>
    </location>
</feature>
<dbReference type="Pfam" id="PF00583">
    <property type="entry name" value="Acetyltransf_1"/>
    <property type="match status" value="1"/>
</dbReference>
<proteinExistence type="inferred from homology"/>
<dbReference type="InterPro" id="IPR016181">
    <property type="entry name" value="Acyl_CoA_acyltransferase"/>
</dbReference>
<dbReference type="NCBIfam" id="TIGR01575">
    <property type="entry name" value="rimI"/>
    <property type="match status" value="1"/>
</dbReference>
<keyword evidence="4 5" id="KW-0012">Acyltransferase</keyword>
<keyword evidence="2 5" id="KW-0963">Cytoplasm</keyword>
<dbReference type="PROSITE" id="PS51186">
    <property type="entry name" value="GNAT"/>
    <property type="match status" value="1"/>
</dbReference>
<accession>A0ABR6ZV45</accession>
<dbReference type="EC" id="2.3.1.266" evidence="5"/>
<dbReference type="SUPFAM" id="SSF55729">
    <property type="entry name" value="Acyl-CoA N-acyltransferases (Nat)"/>
    <property type="match status" value="1"/>
</dbReference>
<dbReference type="InterPro" id="IPR050680">
    <property type="entry name" value="YpeA/RimI_acetyltransf"/>
</dbReference>
<evidence type="ECO:0000256" key="2">
    <source>
        <dbReference type="ARBA" id="ARBA00022490"/>
    </source>
</evidence>
<dbReference type="PANTHER" id="PTHR43420">
    <property type="entry name" value="ACETYLTRANSFERASE"/>
    <property type="match status" value="1"/>
</dbReference>
<keyword evidence="8" id="KW-1185">Reference proteome</keyword>
<evidence type="ECO:0000256" key="4">
    <source>
        <dbReference type="ARBA" id="ARBA00023315"/>
    </source>
</evidence>
<dbReference type="HAMAP" id="MF_02210">
    <property type="entry name" value="RimI"/>
    <property type="match status" value="1"/>
</dbReference>
<dbReference type="InterPro" id="IPR043690">
    <property type="entry name" value="RimI"/>
</dbReference>
<comment type="catalytic activity">
    <reaction evidence="5">
        <text>N-terminal L-alanyl-[ribosomal protein bS18] + acetyl-CoA = N-terminal N(alpha)-acetyl-L-alanyl-[ribosomal protein bS18] + CoA + H(+)</text>
        <dbReference type="Rhea" id="RHEA:43756"/>
        <dbReference type="Rhea" id="RHEA-COMP:10676"/>
        <dbReference type="Rhea" id="RHEA-COMP:10677"/>
        <dbReference type="ChEBI" id="CHEBI:15378"/>
        <dbReference type="ChEBI" id="CHEBI:57287"/>
        <dbReference type="ChEBI" id="CHEBI:57288"/>
        <dbReference type="ChEBI" id="CHEBI:64718"/>
        <dbReference type="ChEBI" id="CHEBI:83683"/>
        <dbReference type="EC" id="2.3.1.266"/>
    </reaction>
</comment>
<organism evidence="7 8">
    <name type="scientific">Undibacterium hunanense</name>
    <dbReference type="NCBI Taxonomy" id="2762292"/>
    <lineage>
        <taxon>Bacteria</taxon>
        <taxon>Pseudomonadati</taxon>
        <taxon>Pseudomonadota</taxon>
        <taxon>Betaproteobacteria</taxon>
        <taxon>Burkholderiales</taxon>
        <taxon>Oxalobacteraceae</taxon>
        <taxon>Undibacterium</taxon>
    </lineage>
</organism>
<dbReference type="CDD" id="cd04301">
    <property type="entry name" value="NAT_SF"/>
    <property type="match status" value="1"/>
</dbReference>
<evidence type="ECO:0000259" key="6">
    <source>
        <dbReference type="PROSITE" id="PS51186"/>
    </source>
</evidence>
<comment type="subcellular location">
    <subcellularLocation>
        <location evidence="5">Cytoplasm</location>
    </subcellularLocation>
</comment>
<reference evidence="7 8" key="1">
    <citation type="submission" date="2020-08" db="EMBL/GenBank/DDBJ databases">
        <title>Novel species isolated from subtropical streams in China.</title>
        <authorList>
            <person name="Lu H."/>
        </authorList>
    </citation>
    <scope>NUCLEOTIDE SEQUENCE [LARGE SCALE GENOMIC DNA]</scope>
    <source>
        <strain evidence="7 8">CY18W</strain>
    </source>
</reference>
<feature type="binding site" evidence="5">
    <location>
        <position position="124"/>
    </location>
    <ligand>
        <name>acetyl-CoA</name>
        <dbReference type="ChEBI" id="CHEBI:57288"/>
    </ligand>
</feature>
<dbReference type="Proteomes" id="UP000650424">
    <property type="component" value="Unassembled WGS sequence"/>
</dbReference>
<comment type="caution">
    <text evidence="5">Lacks conserved residue(s) required for the propagation of feature annotation.</text>
</comment>
<keyword evidence="3 5" id="KW-0808">Transferase</keyword>
<evidence type="ECO:0000313" key="8">
    <source>
        <dbReference type="Proteomes" id="UP000650424"/>
    </source>
</evidence>
<comment type="function">
    <text evidence="5">Acetylates the N-terminal alanine of ribosomal protein bS18.</text>
</comment>
<comment type="caution">
    <text evidence="7">The sequence shown here is derived from an EMBL/GenBank/DDBJ whole genome shotgun (WGS) entry which is preliminary data.</text>
</comment>
<keyword evidence="7" id="KW-0689">Ribosomal protein</keyword>
<sequence length="163" mass="18327">MNLTPTLTVLPATAASPALCKLGYADIDRILTIEEQVYTHPWTRGNFTDSLLSGYEAYGLRDAEQELFAYFVVMPILDELHLLNFAVDLPHQGQGKGKLLLDKLFDYANERLYVSILLEVRRSNARAIAVYESAGFAAIGVRKGYYPAHDEQREDAIVMRRAC</sequence>
<feature type="active site" description="Proton donor" evidence="5">
    <location>
        <position position="131"/>
    </location>
</feature>
<keyword evidence="7" id="KW-0687">Ribonucleoprotein</keyword>
<evidence type="ECO:0000256" key="5">
    <source>
        <dbReference type="HAMAP-Rule" id="MF_02210"/>
    </source>
</evidence>
<protein>
    <recommendedName>
        <fullName evidence="5">[Ribosomal protein bS18]-alanine N-acetyltransferase</fullName>
        <ecNumber evidence="5">2.3.1.266</ecNumber>
    </recommendedName>
</protein>
<dbReference type="InterPro" id="IPR000182">
    <property type="entry name" value="GNAT_dom"/>
</dbReference>
<dbReference type="RefSeq" id="WP_186948750.1">
    <property type="nucleotide sequence ID" value="NZ_JACOGF010000010.1"/>
</dbReference>
<feature type="active site" description="Proton acceptor" evidence="5">
    <location>
        <position position="119"/>
    </location>
</feature>
<gene>
    <name evidence="5 7" type="primary">rimI</name>
    <name evidence="7" type="ORF">H8L32_18455</name>
</gene>
<name>A0ABR6ZV45_9BURK</name>
<dbReference type="InterPro" id="IPR006464">
    <property type="entry name" value="AcTrfase_RimI/Ard1"/>
</dbReference>